<evidence type="ECO:0000256" key="1">
    <source>
        <dbReference type="SAM" id="SignalP"/>
    </source>
</evidence>
<feature type="chain" id="PRO_5016826720" description="Ricin-type beta-trefoil lectin protein" evidence="1">
    <location>
        <begin position="30"/>
        <end position="175"/>
    </location>
</feature>
<comment type="caution">
    <text evidence="2">The sequence shown here is derived from an EMBL/GenBank/DDBJ whole genome shotgun (WGS) entry which is preliminary data.</text>
</comment>
<protein>
    <recommendedName>
        <fullName evidence="4">Ricin-type beta-trefoil lectin protein</fullName>
    </recommendedName>
</protein>
<proteinExistence type="predicted"/>
<evidence type="ECO:0000313" key="2">
    <source>
        <dbReference type="EMBL" id="RDI65657.1"/>
    </source>
</evidence>
<reference evidence="2 3" key="1">
    <citation type="submission" date="2018-07" db="EMBL/GenBank/DDBJ databases">
        <title>Genomic Encyclopedia of Type Strains, Phase IV (KMG-IV): sequencing the most valuable type-strain genomes for metagenomic binning, comparative biology and taxonomic classification.</title>
        <authorList>
            <person name="Goeker M."/>
        </authorList>
    </citation>
    <scope>NUCLEOTIDE SEQUENCE [LARGE SCALE GENOMIC DNA]</scope>
    <source>
        <strain evidence="2 3">DSM 44290</strain>
    </source>
</reference>
<keyword evidence="1" id="KW-0732">Signal</keyword>
<dbReference type="STRING" id="1210086.GCA_001613105_01909"/>
<feature type="signal peptide" evidence="1">
    <location>
        <begin position="1"/>
        <end position="29"/>
    </location>
</feature>
<keyword evidence="3" id="KW-1185">Reference proteome</keyword>
<dbReference type="AlphaFoldDB" id="A0A370I4J3"/>
<dbReference type="Proteomes" id="UP000254869">
    <property type="component" value="Unassembled WGS sequence"/>
</dbReference>
<evidence type="ECO:0000313" key="3">
    <source>
        <dbReference type="Proteomes" id="UP000254869"/>
    </source>
</evidence>
<dbReference type="EMBL" id="QQBC01000006">
    <property type="protein sequence ID" value="RDI65657.1"/>
    <property type="molecule type" value="Genomic_DNA"/>
</dbReference>
<gene>
    <name evidence="2" type="ORF">DFR76_106529</name>
</gene>
<accession>A0A370I4J3</accession>
<dbReference type="RefSeq" id="WP_067995025.1">
    <property type="nucleotide sequence ID" value="NZ_QQBC01000006.1"/>
</dbReference>
<name>A0A370I4J3_9NOCA</name>
<sequence length="175" mass="19077">MIHTGKYPMSVAAGAFGLLFGLASAVTQAAPPVTAYVTSYGYNDNDDGAGHYGTDVIAYPGLHQHATEDLGTFDHPTTFATDPREFTPGTKIYVPHLRKYFVMEDGCVECTSDWNNRRYHVDLWMGPSALQPEPALDDCEAAITGDFQIMPAPAPDLPVDTTPMFSNGRCTVHLY</sequence>
<organism evidence="2 3">
    <name type="scientific">Nocardia pseudobrasiliensis</name>
    <dbReference type="NCBI Taxonomy" id="45979"/>
    <lineage>
        <taxon>Bacteria</taxon>
        <taxon>Bacillati</taxon>
        <taxon>Actinomycetota</taxon>
        <taxon>Actinomycetes</taxon>
        <taxon>Mycobacteriales</taxon>
        <taxon>Nocardiaceae</taxon>
        <taxon>Nocardia</taxon>
    </lineage>
</organism>
<evidence type="ECO:0008006" key="4">
    <source>
        <dbReference type="Google" id="ProtNLM"/>
    </source>
</evidence>